<evidence type="ECO:0000313" key="2">
    <source>
        <dbReference type="EMBL" id="KAJ1124192.1"/>
    </source>
</evidence>
<protein>
    <submittedName>
        <fullName evidence="2">Uncharacterized protein</fullName>
    </submittedName>
</protein>
<dbReference type="AlphaFoldDB" id="A0AAV7PA05"/>
<proteinExistence type="predicted"/>
<organism evidence="2 3">
    <name type="scientific">Pleurodeles waltl</name>
    <name type="common">Iberian ribbed newt</name>
    <dbReference type="NCBI Taxonomy" id="8319"/>
    <lineage>
        <taxon>Eukaryota</taxon>
        <taxon>Metazoa</taxon>
        <taxon>Chordata</taxon>
        <taxon>Craniata</taxon>
        <taxon>Vertebrata</taxon>
        <taxon>Euteleostomi</taxon>
        <taxon>Amphibia</taxon>
        <taxon>Batrachia</taxon>
        <taxon>Caudata</taxon>
        <taxon>Salamandroidea</taxon>
        <taxon>Salamandridae</taxon>
        <taxon>Pleurodelinae</taxon>
        <taxon>Pleurodeles</taxon>
    </lineage>
</organism>
<gene>
    <name evidence="2" type="ORF">NDU88_002653</name>
</gene>
<sequence length="157" mass="17679">MEGQRHRDTKEHETKMESWRVIEQKGQRRRRTAEWKIPAQKEGEDAQRPATFREERGQLRVLSPGPQWKYPEGTSQFMDAVQEEAEPQGSGCRQEETEIKGVKNPVSPGTRRPAAEVENGGTTASGDEGARGLDGIVESHRAERPEEDGSTEYSCTE</sequence>
<reference evidence="2" key="1">
    <citation type="journal article" date="2022" name="bioRxiv">
        <title>Sequencing and chromosome-scale assembly of the giantPleurodeles waltlgenome.</title>
        <authorList>
            <person name="Brown T."/>
            <person name="Elewa A."/>
            <person name="Iarovenko S."/>
            <person name="Subramanian E."/>
            <person name="Araus A.J."/>
            <person name="Petzold A."/>
            <person name="Susuki M."/>
            <person name="Suzuki K.-i.T."/>
            <person name="Hayashi T."/>
            <person name="Toyoda A."/>
            <person name="Oliveira C."/>
            <person name="Osipova E."/>
            <person name="Leigh N.D."/>
            <person name="Simon A."/>
            <person name="Yun M.H."/>
        </authorList>
    </citation>
    <scope>NUCLEOTIDE SEQUENCE</scope>
    <source>
        <strain evidence="2">20211129_DDA</strain>
        <tissue evidence="2">Liver</tissue>
    </source>
</reference>
<name>A0AAV7PA05_PLEWA</name>
<accession>A0AAV7PA05</accession>
<dbReference type="EMBL" id="JANPWB010000011">
    <property type="protein sequence ID" value="KAJ1124192.1"/>
    <property type="molecule type" value="Genomic_DNA"/>
</dbReference>
<evidence type="ECO:0000256" key="1">
    <source>
        <dbReference type="SAM" id="MobiDB-lite"/>
    </source>
</evidence>
<evidence type="ECO:0000313" key="3">
    <source>
        <dbReference type="Proteomes" id="UP001066276"/>
    </source>
</evidence>
<dbReference type="Proteomes" id="UP001066276">
    <property type="component" value="Chromosome 7"/>
</dbReference>
<comment type="caution">
    <text evidence="2">The sequence shown here is derived from an EMBL/GenBank/DDBJ whole genome shotgun (WGS) entry which is preliminary data.</text>
</comment>
<keyword evidence="3" id="KW-1185">Reference proteome</keyword>
<feature type="compositionally biased region" description="Basic and acidic residues" evidence="1">
    <location>
        <begin position="39"/>
        <end position="58"/>
    </location>
</feature>
<feature type="region of interest" description="Disordered" evidence="1">
    <location>
        <begin position="1"/>
        <end position="157"/>
    </location>
</feature>
<feature type="compositionally biased region" description="Basic and acidic residues" evidence="1">
    <location>
        <begin position="1"/>
        <end position="26"/>
    </location>
</feature>